<organism evidence="2 3">
    <name type="scientific">Aromia moschata</name>
    <dbReference type="NCBI Taxonomy" id="1265417"/>
    <lineage>
        <taxon>Eukaryota</taxon>
        <taxon>Metazoa</taxon>
        <taxon>Ecdysozoa</taxon>
        <taxon>Arthropoda</taxon>
        <taxon>Hexapoda</taxon>
        <taxon>Insecta</taxon>
        <taxon>Pterygota</taxon>
        <taxon>Neoptera</taxon>
        <taxon>Endopterygota</taxon>
        <taxon>Coleoptera</taxon>
        <taxon>Polyphaga</taxon>
        <taxon>Cucujiformia</taxon>
        <taxon>Chrysomeloidea</taxon>
        <taxon>Cerambycidae</taxon>
        <taxon>Cerambycinae</taxon>
        <taxon>Callichromatini</taxon>
        <taxon>Aromia</taxon>
    </lineage>
</organism>
<comment type="caution">
    <text evidence="2">The sequence shown here is derived from an EMBL/GenBank/DDBJ whole genome shotgun (WGS) entry which is preliminary data.</text>
</comment>
<protein>
    <submittedName>
        <fullName evidence="2">Uncharacterized protein</fullName>
    </submittedName>
</protein>
<name>A0AAV8YVW7_9CUCU</name>
<dbReference type="Proteomes" id="UP001162162">
    <property type="component" value="Unassembled WGS sequence"/>
</dbReference>
<dbReference type="AlphaFoldDB" id="A0AAV8YVW7"/>
<proteinExistence type="predicted"/>
<dbReference type="EMBL" id="JAPWTK010000031">
    <property type="protein sequence ID" value="KAJ8956228.1"/>
    <property type="molecule type" value="Genomic_DNA"/>
</dbReference>
<evidence type="ECO:0000313" key="2">
    <source>
        <dbReference type="EMBL" id="KAJ8956228.1"/>
    </source>
</evidence>
<evidence type="ECO:0000313" key="3">
    <source>
        <dbReference type="Proteomes" id="UP001162162"/>
    </source>
</evidence>
<accession>A0AAV8YVW7</accession>
<sequence length="172" mass="19013">MFLSLRNGRRASTGPPRRTRERAGPHSLLQQLLQRLGYQARLVAAVAAFRLRFVRRPVRPAEVRDVRLLLRGSRAGWRRLRLRFALAVVRRVVEVSAHDVRYLEAQLTSTVLTDRRLQSLCASALAAICSQATLATWKPGSALIRPPVVSSSSSLSPVSASLPLLIVSAPTF</sequence>
<gene>
    <name evidence="2" type="ORF">NQ318_014959</name>
</gene>
<feature type="region of interest" description="Disordered" evidence="1">
    <location>
        <begin position="1"/>
        <end position="24"/>
    </location>
</feature>
<evidence type="ECO:0000256" key="1">
    <source>
        <dbReference type="SAM" id="MobiDB-lite"/>
    </source>
</evidence>
<keyword evidence="3" id="KW-1185">Reference proteome</keyword>
<reference evidence="2" key="1">
    <citation type="journal article" date="2023" name="Insect Mol. Biol.">
        <title>Genome sequencing provides insights into the evolution of gene families encoding plant cell wall-degrading enzymes in longhorned beetles.</title>
        <authorList>
            <person name="Shin N.R."/>
            <person name="Okamura Y."/>
            <person name="Kirsch R."/>
            <person name="Pauchet Y."/>
        </authorList>
    </citation>
    <scope>NUCLEOTIDE SEQUENCE</scope>
    <source>
        <strain evidence="2">AMC_N1</strain>
    </source>
</reference>